<accession>A0A7I5E7H2</accession>
<dbReference type="WBParaSite" id="HCON_00048110-00001">
    <property type="protein sequence ID" value="HCON_00048110-00001"/>
    <property type="gene ID" value="HCON_00048110"/>
</dbReference>
<evidence type="ECO:0000313" key="6">
    <source>
        <dbReference type="WBParaSite" id="HCON_00048110-00001"/>
    </source>
</evidence>
<dbReference type="PANTHER" id="PTHR31357">
    <property type="entry name" value="SERPENTINE RECEPTOR CLASS ALPHA-10"/>
    <property type="match status" value="1"/>
</dbReference>
<keyword evidence="5" id="KW-1185">Reference proteome</keyword>
<keyword evidence="3" id="KW-1133">Transmembrane helix</keyword>
<proteinExistence type="predicted"/>
<evidence type="ECO:0000256" key="3">
    <source>
        <dbReference type="ARBA" id="ARBA00022989"/>
    </source>
</evidence>
<accession>A0A7I4Y5Z2</accession>
<reference evidence="6" key="1">
    <citation type="submission" date="2020-12" db="UniProtKB">
        <authorList>
            <consortium name="WormBaseParasite"/>
        </authorList>
    </citation>
    <scope>IDENTIFICATION</scope>
    <source>
        <strain evidence="6">MHco3</strain>
    </source>
</reference>
<comment type="subcellular location">
    <subcellularLocation>
        <location evidence="1">Membrane</location>
        <topology evidence="1">Multi-pass membrane protein</topology>
    </subcellularLocation>
</comment>
<evidence type="ECO:0000313" key="5">
    <source>
        <dbReference type="Proteomes" id="UP000025227"/>
    </source>
</evidence>
<name>A0A7I5E7H2_HAECO</name>
<keyword evidence="4" id="KW-0472">Membrane</keyword>
<dbReference type="InterPro" id="IPR019408">
    <property type="entry name" value="7TM_GPCR_serpentine_rcpt_Srab"/>
</dbReference>
<dbReference type="OMA" id="ATACMIS"/>
<sequence length="327" mass="37282">MNCSETADLTKDGRFRAMLGTQASAGIVSLVISSIVLKRCSRLYFHVNCKIMIAAMLVLFIMHSILITTLQGMHLFRYLTISDTCEIPLQSSICFSLRYPATICTFCMVLLELSTIIERAIALWKRSKYDSFGPKIGLTLTTASVLIAVLSCAWTFSEEDFSQRYAYCSPVTAKTTKNMTTLVFVSSGISVLTICGIVILYIFNCFAKKRYRFDLNTSYQLRENESVLRLLLPLAIFQATMSGITTISGYIIIGFKDRVSPVTFRLLLASSNLFPFYTIVSPILLWFIIRLSRQLKTDKMDTMMKKQCETENDIYFRTYTEMWGHRR</sequence>
<dbReference type="Pfam" id="PF10292">
    <property type="entry name" value="7TM_GPCR_Srab"/>
    <property type="match status" value="1"/>
</dbReference>
<dbReference type="InterPro" id="IPR051080">
    <property type="entry name" value="Nematode_rcpt-like_serp_alpha"/>
</dbReference>
<evidence type="ECO:0000256" key="2">
    <source>
        <dbReference type="ARBA" id="ARBA00022692"/>
    </source>
</evidence>
<dbReference type="GO" id="GO:0004984">
    <property type="term" value="F:olfactory receptor activity"/>
    <property type="evidence" value="ECO:0007669"/>
    <property type="project" value="TreeGrafter"/>
</dbReference>
<dbReference type="Proteomes" id="UP000025227">
    <property type="component" value="Unplaced"/>
</dbReference>
<evidence type="ECO:0000256" key="1">
    <source>
        <dbReference type="ARBA" id="ARBA00004141"/>
    </source>
</evidence>
<organism evidence="5 6">
    <name type="scientific">Haemonchus contortus</name>
    <name type="common">Barber pole worm</name>
    <dbReference type="NCBI Taxonomy" id="6289"/>
    <lineage>
        <taxon>Eukaryota</taxon>
        <taxon>Metazoa</taxon>
        <taxon>Ecdysozoa</taxon>
        <taxon>Nematoda</taxon>
        <taxon>Chromadorea</taxon>
        <taxon>Rhabditida</taxon>
        <taxon>Rhabditina</taxon>
        <taxon>Rhabditomorpha</taxon>
        <taxon>Strongyloidea</taxon>
        <taxon>Trichostrongylidae</taxon>
        <taxon>Haemonchus</taxon>
    </lineage>
</organism>
<dbReference type="AlphaFoldDB" id="A0A7I5E7H2"/>
<dbReference type="GO" id="GO:0016020">
    <property type="term" value="C:membrane"/>
    <property type="evidence" value="ECO:0007669"/>
    <property type="project" value="UniProtKB-SubCell"/>
</dbReference>
<dbReference type="OrthoDB" id="5820030at2759"/>
<evidence type="ECO:0000256" key="4">
    <source>
        <dbReference type="ARBA" id="ARBA00023136"/>
    </source>
</evidence>
<keyword evidence="2" id="KW-0812">Transmembrane</keyword>
<dbReference type="PANTHER" id="PTHR31357:SF18">
    <property type="entry name" value="SERPENTINE RECEPTOR, CLASS T"/>
    <property type="match status" value="1"/>
</dbReference>
<protein>
    <submittedName>
        <fullName evidence="6">G_PROTEIN_RECEP_F1_2 domain-containing protein</fullName>
    </submittedName>
</protein>